<feature type="transmembrane region" description="Helical" evidence="9">
    <location>
        <begin position="273"/>
        <end position="302"/>
    </location>
</feature>
<dbReference type="GO" id="GO:0005315">
    <property type="term" value="F:phosphate transmembrane transporter activity"/>
    <property type="evidence" value="ECO:0007669"/>
    <property type="project" value="InterPro"/>
</dbReference>
<sequence length="523" mass="57404">MRKLSANDKQTISSFSSGLSAAILLIVLISLVSFIVLKGSAYFWPVQVYGVTTYNADYNHIDGASDHALDSARRAFVPSALDIDEFNEALANKLSAQFAGSNLPMPRIVIEKVDAIYQINLYSGAIQYGNFQQISTPDSERYQLDELNNVVADVAIFQNELRDIQNNYLSILHRDIAQLNQSDVSEQAPARLKELEQFEYWQQKADVLSQKIASYHLVFIDASGQPFDILVKDIRLLFQPNMMNLFDKVSYSGKKIIEFVSDSPKQASTSGGVFPALFGTVVMVLLMAVIVAPFGAMAAIYLHEYAPNNMTTSIIRICVSNMAGVPSVVYGVFGLGFFVYTLGGSIDTLLFSDALPSPTFGTPGLFWAALTMALLTLPVVIVSTEEGLRRVPEGLRAGSYALGATKIETIWKTVLPVASPGIMTGVILAIARAAGEVAPLILVGAVKFAPSLPVDAEFPFVHLERQFMHLGVFIYDGAFHNQTNTQGSSMMFASCMLLLLIVFILNLFAIIVRNRLRARYVRM</sequence>
<proteinExistence type="inferred from homology"/>
<accession>G4QMQ0</accession>
<reference evidence="11 12" key="1">
    <citation type="journal article" date="2011" name="J. Bacteriol.">
        <title>Complete genome sequence of seawater bacterium Glaciecola nitratireducens FR1064T.</title>
        <authorList>
            <person name="Bian F."/>
            <person name="Qin Q.L."/>
            <person name="Xie B.B."/>
            <person name="Shu Y.L."/>
            <person name="Zhang X.Y."/>
            <person name="Yu Y."/>
            <person name="Chen B."/>
            <person name="Chen X.L."/>
            <person name="Zhou B.C."/>
            <person name="Zhang Y.Z."/>
        </authorList>
    </citation>
    <scope>NUCLEOTIDE SEQUENCE [LARGE SCALE GENOMIC DNA]</scope>
    <source>
        <strain evidence="12">JCM 12485 / KCTC 12276 / FR1064</strain>
    </source>
</reference>
<evidence type="ECO:0000256" key="9">
    <source>
        <dbReference type="RuleBase" id="RU363043"/>
    </source>
</evidence>
<keyword evidence="7 9" id="KW-1133">Transmembrane helix</keyword>
<dbReference type="RefSeq" id="WP_014109692.1">
    <property type="nucleotide sequence ID" value="NC_016041.1"/>
</dbReference>
<dbReference type="Gene3D" id="1.10.3720.10">
    <property type="entry name" value="MetI-like"/>
    <property type="match status" value="1"/>
</dbReference>
<dbReference type="InterPro" id="IPR000515">
    <property type="entry name" value="MetI-like"/>
</dbReference>
<evidence type="ECO:0000256" key="1">
    <source>
        <dbReference type="ARBA" id="ARBA00004651"/>
    </source>
</evidence>
<dbReference type="KEGG" id="gni:GNIT_2722"/>
<dbReference type="HOGENOM" id="CLU_017122_0_0_6"/>
<evidence type="ECO:0000256" key="2">
    <source>
        <dbReference type="ARBA" id="ARBA00007069"/>
    </source>
</evidence>
<evidence type="ECO:0000313" key="12">
    <source>
        <dbReference type="Proteomes" id="UP000009282"/>
    </source>
</evidence>
<dbReference type="eggNOG" id="COG0581">
    <property type="taxonomic scope" value="Bacteria"/>
</dbReference>
<dbReference type="AlphaFoldDB" id="G4QMQ0"/>
<dbReference type="GO" id="GO:0005886">
    <property type="term" value="C:plasma membrane"/>
    <property type="evidence" value="ECO:0007669"/>
    <property type="project" value="UniProtKB-SubCell"/>
</dbReference>
<dbReference type="STRING" id="1085623.GNIT_2722"/>
<comment type="similarity">
    <text evidence="2 9">Belongs to the binding-protein-dependent transport system permease family. CysTW subfamily.</text>
</comment>
<evidence type="ECO:0000313" key="11">
    <source>
        <dbReference type="EMBL" id="AEP30819.1"/>
    </source>
</evidence>
<evidence type="ECO:0000256" key="3">
    <source>
        <dbReference type="ARBA" id="ARBA00016864"/>
    </source>
</evidence>
<evidence type="ECO:0000259" key="10">
    <source>
        <dbReference type="PROSITE" id="PS50928"/>
    </source>
</evidence>
<feature type="transmembrane region" description="Helical" evidence="9">
    <location>
        <begin position="360"/>
        <end position="382"/>
    </location>
</feature>
<keyword evidence="4" id="KW-0813">Transport</keyword>
<gene>
    <name evidence="11" type="primary">pstA</name>
    <name evidence="11" type="ordered locus">GNIT_2722</name>
</gene>
<evidence type="ECO:0000256" key="7">
    <source>
        <dbReference type="ARBA" id="ARBA00022989"/>
    </source>
</evidence>
<dbReference type="PROSITE" id="PS50928">
    <property type="entry name" value="ABC_TM1"/>
    <property type="match status" value="1"/>
</dbReference>
<feature type="transmembrane region" description="Helical" evidence="9">
    <location>
        <begin position="314"/>
        <end position="340"/>
    </location>
</feature>
<comment type="subcellular location">
    <subcellularLocation>
        <location evidence="9">Cell inner membrane</location>
        <topology evidence="9">Multi-pass membrane protein</topology>
    </subcellularLocation>
    <subcellularLocation>
        <location evidence="1">Cell membrane</location>
        <topology evidence="1">Multi-pass membrane protein</topology>
    </subcellularLocation>
</comment>
<dbReference type="InterPro" id="IPR005672">
    <property type="entry name" value="Phosphate_PstA"/>
</dbReference>
<dbReference type="SUPFAM" id="SSF161098">
    <property type="entry name" value="MetI-like"/>
    <property type="match status" value="1"/>
</dbReference>
<evidence type="ECO:0000256" key="8">
    <source>
        <dbReference type="ARBA" id="ARBA00023136"/>
    </source>
</evidence>
<keyword evidence="5 9" id="KW-1003">Cell membrane</keyword>
<name>G4QMQ0_GLANF</name>
<dbReference type="Proteomes" id="UP000009282">
    <property type="component" value="Chromosome"/>
</dbReference>
<feature type="transmembrane region" description="Helical" evidence="9">
    <location>
        <begin position="21"/>
        <end position="44"/>
    </location>
</feature>
<keyword evidence="12" id="KW-1185">Reference proteome</keyword>
<feature type="domain" description="ABC transmembrane type-1" evidence="10">
    <location>
        <begin position="277"/>
        <end position="509"/>
    </location>
</feature>
<evidence type="ECO:0000256" key="5">
    <source>
        <dbReference type="ARBA" id="ARBA00022475"/>
    </source>
</evidence>
<dbReference type="CDD" id="cd06261">
    <property type="entry name" value="TM_PBP2"/>
    <property type="match status" value="1"/>
</dbReference>
<feature type="transmembrane region" description="Helical" evidence="9">
    <location>
        <begin position="490"/>
        <end position="512"/>
    </location>
</feature>
<evidence type="ECO:0000256" key="6">
    <source>
        <dbReference type="ARBA" id="ARBA00022692"/>
    </source>
</evidence>
<dbReference type="NCBIfam" id="TIGR00974">
    <property type="entry name" value="3a0107s02c"/>
    <property type="match status" value="1"/>
</dbReference>
<keyword evidence="6 9" id="KW-0812">Transmembrane</keyword>
<dbReference type="PANTHER" id="PTHR43470:SF6">
    <property type="entry name" value="PHOSPHATE TRANSPORT SYSTEM PERMEASE PROTEIN PSTA"/>
    <property type="match status" value="1"/>
</dbReference>
<dbReference type="PANTHER" id="PTHR43470">
    <property type="entry name" value="PHOSPHATE TRANSPORT SYSTEM PERMEASE PROTEIN PSTA-RELATED"/>
    <property type="match status" value="1"/>
</dbReference>
<dbReference type="OrthoDB" id="9807065at2"/>
<dbReference type="InterPro" id="IPR035906">
    <property type="entry name" value="MetI-like_sf"/>
</dbReference>
<dbReference type="Pfam" id="PF00528">
    <property type="entry name" value="BPD_transp_1"/>
    <property type="match status" value="1"/>
</dbReference>
<organism evidence="11 12">
    <name type="scientific">Glaciecola nitratireducens (strain JCM 12485 / KCTC 12276 / FR1064)</name>
    <dbReference type="NCBI Taxonomy" id="1085623"/>
    <lineage>
        <taxon>Bacteria</taxon>
        <taxon>Pseudomonadati</taxon>
        <taxon>Pseudomonadota</taxon>
        <taxon>Gammaproteobacteria</taxon>
        <taxon>Alteromonadales</taxon>
        <taxon>Alteromonadaceae</taxon>
        <taxon>Brumicola</taxon>
    </lineage>
</organism>
<feature type="transmembrane region" description="Helical" evidence="9">
    <location>
        <begin position="414"/>
        <end position="434"/>
    </location>
</feature>
<dbReference type="EMBL" id="CP003060">
    <property type="protein sequence ID" value="AEP30819.1"/>
    <property type="molecule type" value="Genomic_DNA"/>
</dbReference>
<evidence type="ECO:0000256" key="4">
    <source>
        <dbReference type="ARBA" id="ARBA00022448"/>
    </source>
</evidence>
<protein>
    <recommendedName>
        <fullName evidence="3 9">Phosphate transport system permease protein PstA</fullName>
    </recommendedName>
</protein>
<dbReference type="GO" id="GO:0035435">
    <property type="term" value="P:phosphate ion transmembrane transport"/>
    <property type="evidence" value="ECO:0007669"/>
    <property type="project" value="InterPro"/>
</dbReference>
<keyword evidence="8 9" id="KW-0472">Membrane</keyword>